<sequence length="262" mass="30203">MSLLAKWRWRMLGEDDLLWKRVLEARYGVVACPKLTIGRMVGLGEERGRVGDWILDVFKKKLGNGGSTRFWLDHWVGVAPLKEVFPRLYSISLQMDLTIQEMGEWVNDKWGQQSLAVVAQVWESWASSKVIIFSWQALLGRLATRDNLARRGIIPLGVGTLCPWCDGDIESENHLLVTCPLAWVVWSLVHKWFGGVLLVWHAVVWALWRARNDNIFSEKVVGAEELFDKVQITSWKWLVAKKTKAPCLFYEWRVNLIDCIAR</sequence>
<dbReference type="Pfam" id="PF13966">
    <property type="entry name" value="zf-RVT"/>
    <property type="match status" value="1"/>
</dbReference>
<proteinExistence type="predicted"/>
<dbReference type="InterPro" id="IPR026960">
    <property type="entry name" value="RVT-Znf"/>
</dbReference>
<evidence type="ECO:0000313" key="2">
    <source>
        <dbReference type="EMBL" id="GAU48796.1"/>
    </source>
</evidence>
<dbReference type="Proteomes" id="UP000242715">
    <property type="component" value="Unassembled WGS sequence"/>
</dbReference>
<dbReference type="AlphaFoldDB" id="A0A2Z6NZ94"/>
<dbReference type="PANTHER" id="PTHR36617:SF16">
    <property type="entry name" value="OS04G0516500 PROTEIN"/>
    <property type="match status" value="1"/>
</dbReference>
<dbReference type="EMBL" id="DF974473">
    <property type="protein sequence ID" value="GAU48796.1"/>
    <property type="molecule type" value="Genomic_DNA"/>
</dbReference>
<reference evidence="3" key="1">
    <citation type="journal article" date="2017" name="Front. Plant Sci.">
        <title>Climate Clever Clovers: New Paradigm to Reduce the Environmental Footprint of Ruminants by Breeding Low Methanogenic Forages Utilizing Haplotype Variation.</title>
        <authorList>
            <person name="Kaur P."/>
            <person name="Appels R."/>
            <person name="Bayer P.E."/>
            <person name="Keeble-Gagnere G."/>
            <person name="Wang J."/>
            <person name="Hirakawa H."/>
            <person name="Shirasawa K."/>
            <person name="Vercoe P."/>
            <person name="Stefanova K."/>
            <person name="Durmic Z."/>
            <person name="Nichols P."/>
            <person name="Revell C."/>
            <person name="Isobe S.N."/>
            <person name="Edwards D."/>
            <person name="Erskine W."/>
        </authorList>
    </citation>
    <scope>NUCLEOTIDE SEQUENCE [LARGE SCALE GENOMIC DNA]</scope>
    <source>
        <strain evidence="3">cv. Daliak</strain>
    </source>
</reference>
<organism evidence="2 3">
    <name type="scientific">Trifolium subterraneum</name>
    <name type="common">Subterranean clover</name>
    <dbReference type="NCBI Taxonomy" id="3900"/>
    <lineage>
        <taxon>Eukaryota</taxon>
        <taxon>Viridiplantae</taxon>
        <taxon>Streptophyta</taxon>
        <taxon>Embryophyta</taxon>
        <taxon>Tracheophyta</taxon>
        <taxon>Spermatophyta</taxon>
        <taxon>Magnoliopsida</taxon>
        <taxon>eudicotyledons</taxon>
        <taxon>Gunneridae</taxon>
        <taxon>Pentapetalae</taxon>
        <taxon>rosids</taxon>
        <taxon>fabids</taxon>
        <taxon>Fabales</taxon>
        <taxon>Fabaceae</taxon>
        <taxon>Papilionoideae</taxon>
        <taxon>50 kb inversion clade</taxon>
        <taxon>NPAAA clade</taxon>
        <taxon>Hologalegina</taxon>
        <taxon>IRL clade</taxon>
        <taxon>Trifolieae</taxon>
        <taxon>Trifolium</taxon>
    </lineage>
</organism>
<protein>
    <recommendedName>
        <fullName evidence="1">Reverse transcriptase zinc-binding domain-containing protein</fullName>
    </recommendedName>
</protein>
<keyword evidence="3" id="KW-1185">Reference proteome</keyword>
<dbReference type="OrthoDB" id="1743609at2759"/>
<feature type="domain" description="Reverse transcriptase zinc-binding" evidence="1">
    <location>
        <begin position="116"/>
        <end position="186"/>
    </location>
</feature>
<accession>A0A2Z6NZ94</accession>
<evidence type="ECO:0000259" key="1">
    <source>
        <dbReference type="Pfam" id="PF13966"/>
    </source>
</evidence>
<gene>
    <name evidence="2" type="ORF">TSUD_141140</name>
</gene>
<dbReference type="PANTHER" id="PTHR36617">
    <property type="entry name" value="PROTEIN, PUTATIVE-RELATED"/>
    <property type="match status" value="1"/>
</dbReference>
<name>A0A2Z6NZ94_TRISU</name>
<evidence type="ECO:0000313" key="3">
    <source>
        <dbReference type="Proteomes" id="UP000242715"/>
    </source>
</evidence>